<feature type="non-terminal residue" evidence="2">
    <location>
        <position position="156"/>
    </location>
</feature>
<dbReference type="InterPro" id="IPR050801">
    <property type="entry name" value="Ca-Dep_Lectins_ImmuneDev"/>
</dbReference>
<protein>
    <recommendedName>
        <fullName evidence="1">C-type lectin domain-containing protein</fullName>
    </recommendedName>
</protein>
<dbReference type="InterPro" id="IPR001304">
    <property type="entry name" value="C-type_lectin-like"/>
</dbReference>
<dbReference type="AlphaFoldDB" id="A0AAV2SML5"/>
<dbReference type="Proteomes" id="UP001497623">
    <property type="component" value="Unassembled WGS sequence"/>
</dbReference>
<dbReference type="PANTHER" id="PTHR22801">
    <property type="entry name" value="LITHOSTATHINE"/>
    <property type="match status" value="1"/>
</dbReference>
<proteinExistence type="predicted"/>
<dbReference type="Gene3D" id="3.10.100.10">
    <property type="entry name" value="Mannose-Binding Protein A, subunit A"/>
    <property type="match status" value="1"/>
</dbReference>
<dbReference type="Pfam" id="PF00059">
    <property type="entry name" value="Lectin_C"/>
    <property type="match status" value="1"/>
</dbReference>
<dbReference type="InterPro" id="IPR016186">
    <property type="entry name" value="C-type_lectin-like/link_sf"/>
</dbReference>
<accession>A0AAV2SML5</accession>
<evidence type="ECO:0000313" key="3">
    <source>
        <dbReference type="Proteomes" id="UP001497623"/>
    </source>
</evidence>
<feature type="non-terminal residue" evidence="2">
    <location>
        <position position="1"/>
    </location>
</feature>
<evidence type="ECO:0000259" key="1">
    <source>
        <dbReference type="PROSITE" id="PS50041"/>
    </source>
</evidence>
<dbReference type="EMBL" id="CAXKWB010087995">
    <property type="protein sequence ID" value="CAL4212575.1"/>
    <property type="molecule type" value="Genomic_DNA"/>
</dbReference>
<dbReference type="SUPFAM" id="SSF56436">
    <property type="entry name" value="C-type lectin-like"/>
    <property type="match status" value="1"/>
</dbReference>
<keyword evidence="3" id="KW-1185">Reference proteome</keyword>
<organism evidence="2 3">
    <name type="scientific">Meganyctiphanes norvegica</name>
    <name type="common">Northern krill</name>
    <name type="synonym">Thysanopoda norvegica</name>
    <dbReference type="NCBI Taxonomy" id="48144"/>
    <lineage>
        <taxon>Eukaryota</taxon>
        <taxon>Metazoa</taxon>
        <taxon>Ecdysozoa</taxon>
        <taxon>Arthropoda</taxon>
        <taxon>Crustacea</taxon>
        <taxon>Multicrustacea</taxon>
        <taxon>Malacostraca</taxon>
        <taxon>Eumalacostraca</taxon>
        <taxon>Eucarida</taxon>
        <taxon>Euphausiacea</taxon>
        <taxon>Euphausiidae</taxon>
        <taxon>Meganyctiphanes</taxon>
    </lineage>
</organism>
<reference evidence="2 3" key="1">
    <citation type="submission" date="2024-05" db="EMBL/GenBank/DDBJ databases">
        <authorList>
            <person name="Wallberg A."/>
        </authorList>
    </citation>
    <scope>NUCLEOTIDE SEQUENCE [LARGE SCALE GENOMIC DNA]</scope>
</reference>
<dbReference type="InterPro" id="IPR016187">
    <property type="entry name" value="CTDL_fold"/>
</dbReference>
<evidence type="ECO:0000313" key="2">
    <source>
        <dbReference type="EMBL" id="CAL4212575.1"/>
    </source>
</evidence>
<feature type="domain" description="C-type lectin" evidence="1">
    <location>
        <begin position="27"/>
        <end position="149"/>
    </location>
</feature>
<name>A0AAV2SML5_MEGNR</name>
<dbReference type="PROSITE" id="PS50041">
    <property type="entry name" value="C_TYPE_LECTIN_2"/>
    <property type="match status" value="1"/>
</dbReference>
<dbReference type="SMART" id="SM00034">
    <property type="entry name" value="CLECT"/>
    <property type="match status" value="1"/>
</dbReference>
<dbReference type="PANTHER" id="PTHR22801:SF63">
    <property type="entry name" value="C-TYPE LECTIN DOMAIN-CONTAINING PROTEIN"/>
    <property type="match status" value="1"/>
</dbReference>
<comment type="caution">
    <text evidence="2">The sequence shown here is derived from an EMBL/GenBank/DDBJ whole genome shotgun (WGS) entry which is preliminary data.</text>
</comment>
<dbReference type="CDD" id="cd00037">
    <property type="entry name" value="CLECT"/>
    <property type="match status" value="1"/>
</dbReference>
<sequence length="156" mass="18159">DDTTPAPATCPIITCPPEWCPLPYRIRGTECFFVSEDKNDLLNWDEAHQRCLSMGGDLAQPQDMVDFVNYIKRNYPNSKSTIWLGATDREVEQEWYWLSGEPVPPAMWTPWPHSQPSGDGDCLEIHWWPDTSFYMNDWYCHNRGHFACEINRGQNC</sequence>
<gene>
    <name evidence="2" type="ORF">MNOR_LOCUS38472</name>
</gene>